<protein>
    <submittedName>
        <fullName evidence="6">DUF4111 domain-containing protein</fullName>
    </submittedName>
</protein>
<evidence type="ECO:0000256" key="2">
    <source>
        <dbReference type="ARBA" id="ARBA00023251"/>
    </source>
</evidence>
<feature type="domain" description="Polymerase nucleotidyl transferase" evidence="4">
    <location>
        <begin position="22"/>
        <end position="82"/>
    </location>
</feature>
<evidence type="ECO:0000259" key="4">
    <source>
        <dbReference type="Pfam" id="PF01909"/>
    </source>
</evidence>
<name>A0A9D1GT73_9MOLU</name>
<accession>A0A9D1GT73</accession>
<comment type="catalytic activity">
    <reaction evidence="3">
        <text>spectinomycin + ATP = 9-O-adenylylspectinomycin + diphosphate</text>
        <dbReference type="Rhea" id="RHEA:63228"/>
        <dbReference type="ChEBI" id="CHEBI:30616"/>
        <dbReference type="ChEBI" id="CHEBI:33019"/>
        <dbReference type="ChEBI" id="CHEBI:146260"/>
        <dbReference type="ChEBI" id="CHEBI:146261"/>
    </reaction>
</comment>
<keyword evidence="2" id="KW-0046">Antibiotic resistance</keyword>
<reference evidence="6" key="1">
    <citation type="submission" date="2020-10" db="EMBL/GenBank/DDBJ databases">
        <authorList>
            <person name="Gilroy R."/>
        </authorList>
    </citation>
    <scope>NUCLEOTIDE SEQUENCE</scope>
    <source>
        <strain evidence="6">ChiW17-6978</strain>
    </source>
</reference>
<dbReference type="InterPro" id="IPR024172">
    <property type="entry name" value="AadA/Aad9"/>
</dbReference>
<dbReference type="EMBL" id="DVLF01000148">
    <property type="protein sequence ID" value="HIT50306.1"/>
    <property type="molecule type" value="Genomic_DNA"/>
</dbReference>
<reference evidence="6" key="2">
    <citation type="journal article" date="2021" name="PeerJ">
        <title>Extensive microbial diversity within the chicken gut microbiome revealed by metagenomics and culture.</title>
        <authorList>
            <person name="Gilroy R."/>
            <person name="Ravi A."/>
            <person name="Getino M."/>
            <person name="Pursley I."/>
            <person name="Horton D.L."/>
            <person name="Alikhan N.F."/>
            <person name="Baker D."/>
            <person name="Gharbi K."/>
            <person name="Hall N."/>
            <person name="Watson M."/>
            <person name="Adriaenssens E.M."/>
            <person name="Foster-Nyarko E."/>
            <person name="Jarju S."/>
            <person name="Secka A."/>
            <person name="Antonio M."/>
            <person name="Oren A."/>
            <person name="Chaudhuri R.R."/>
            <person name="La Ragione R."/>
            <person name="Hildebrand F."/>
            <person name="Pallen M.J."/>
        </authorList>
    </citation>
    <scope>NUCLEOTIDE SEQUENCE</scope>
    <source>
        <strain evidence="6">ChiW17-6978</strain>
    </source>
</reference>
<gene>
    <name evidence="6" type="ORF">IAD46_04695</name>
</gene>
<dbReference type="InterPro" id="IPR025184">
    <property type="entry name" value="AadA_C"/>
</dbReference>
<dbReference type="Pfam" id="PF13427">
    <property type="entry name" value="AadA_C"/>
    <property type="match status" value="1"/>
</dbReference>
<dbReference type="Pfam" id="PF01909">
    <property type="entry name" value="NTP_transf_2"/>
    <property type="match status" value="1"/>
</dbReference>
<dbReference type="PIRSF" id="PIRSF000819">
    <property type="entry name" value="Streptomycin_3-adenylyltransf"/>
    <property type="match status" value="1"/>
</dbReference>
<dbReference type="GO" id="GO:0046677">
    <property type="term" value="P:response to antibiotic"/>
    <property type="evidence" value="ECO:0007669"/>
    <property type="project" value="UniProtKB-KW"/>
</dbReference>
<feature type="domain" description="Adenylyltransferase AadA C-terminal" evidence="5">
    <location>
        <begin position="160"/>
        <end position="252"/>
    </location>
</feature>
<evidence type="ECO:0000313" key="7">
    <source>
        <dbReference type="Proteomes" id="UP000886758"/>
    </source>
</evidence>
<evidence type="ECO:0000256" key="3">
    <source>
        <dbReference type="ARBA" id="ARBA00047831"/>
    </source>
</evidence>
<evidence type="ECO:0000259" key="5">
    <source>
        <dbReference type="Pfam" id="PF13427"/>
    </source>
</evidence>
<comment type="caution">
    <text evidence="6">The sequence shown here is derived from an EMBL/GenBank/DDBJ whole genome shotgun (WGS) entry which is preliminary data.</text>
</comment>
<dbReference type="InterPro" id="IPR043519">
    <property type="entry name" value="NT_sf"/>
</dbReference>
<dbReference type="InterPro" id="IPR002934">
    <property type="entry name" value="Polymerase_NTP_transf_dom"/>
</dbReference>
<dbReference type="CDD" id="cd05403">
    <property type="entry name" value="NT_KNTase_like"/>
    <property type="match status" value="1"/>
</dbReference>
<dbReference type="SUPFAM" id="SSF81301">
    <property type="entry name" value="Nucleotidyltransferase"/>
    <property type="match status" value="1"/>
</dbReference>
<dbReference type="Proteomes" id="UP000886758">
    <property type="component" value="Unassembled WGS sequence"/>
</dbReference>
<dbReference type="AlphaFoldDB" id="A0A9D1GT73"/>
<dbReference type="GO" id="GO:0070566">
    <property type="term" value="F:adenylyltransferase activity"/>
    <property type="evidence" value="ECO:0007669"/>
    <property type="project" value="InterPro"/>
</dbReference>
<sequence>MPDLASLKKKTTEMKEYLERIVSCFCTVLKDNLVGIYLHGSYAFGCFHPHRSDLDFLVVCKQEIKTEDKKQLLRLILPLEDDGLAKGLEFSILLEKDAKNFCYPTPFDFHYSPAHRSEVSKDMDAYCRGMKGTDYDLAAHITVVRHTGIVLYGKNIEACFGPVDPKAYLDSILRDCFDAKSRIVHQSMYYILNLCRVLAYLFDRRITSKKTGGEWGCRHLPNYRRLIEQALSEYEENDPQIYDEAELAAFVCDVFHLIAEKADLNEEVWK</sequence>
<keyword evidence="1" id="KW-0808">Transferase</keyword>
<dbReference type="Gene3D" id="3.30.460.10">
    <property type="entry name" value="Beta Polymerase, domain 2"/>
    <property type="match status" value="1"/>
</dbReference>
<proteinExistence type="predicted"/>
<evidence type="ECO:0000313" key="6">
    <source>
        <dbReference type="EMBL" id="HIT50306.1"/>
    </source>
</evidence>
<organism evidence="6 7">
    <name type="scientific">Candidatus Pelethenecus faecipullorum</name>
    <dbReference type="NCBI Taxonomy" id="2840900"/>
    <lineage>
        <taxon>Bacteria</taxon>
        <taxon>Bacillati</taxon>
        <taxon>Mycoplasmatota</taxon>
        <taxon>Mollicutes</taxon>
        <taxon>Candidatus Pelethenecus</taxon>
    </lineage>
</organism>
<evidence type="ECO:0000256" key="1">
    <source>
        <dbReference type="ARBA" id="ARBA00022679"/>
    </source>
</evidence>